<dbReference type="CDD" id="cd01836">
    <property type="entry name" value="FeeA_FeeB_like"/>
    <property type="match status" value="1"/>
</dbReference>
<evidence type="ECO:0000313" key="2">
    <source>
        <dbReference type="EMBL" id="UQT61117.1"/>
    </source>
</evidence>
<sequence length="302" mass="32382">MRRLRNSIVRRVKRPLLRLYSEAVLSAPVRPDRADIPQCSGRYGPPSGEPLRLALLGDSLALSVGAGHPSRAVGGVMAAELAATADRPVDLAVLARFGTTATHLSQQVERLGRVDGAPGTAVVIVGGNDVLVPTRMTTSAGQLAQQLVRLRDMGWSVVLASCPQIRHQPSLRPWTRRFAGHRSRRLAMLQTREALRAGARVVSLYDSQLLVENEDTLLCTDSFHPSAQGYAVHLERLLPALLAASDIRPSSGAREVLLDEAIRAAVMVPGLHCAPGSRRGLAVVDLDRHPLPAGTNLNDCAS</sequence>
<dbReference type="InterPro" id="IPR013830">
    <property type="entry name" value="SGNH_hydro"/>
</dbReference>
<dbReference type="EMBL" id="CP097289">
    <property type="protein sequence ID" value="UQT61117.1"/>
    <property type="molecule type" value="Genomic_DNA"/>
</dbReference>
<dbReference type="GO" id="GO:0016787">
    <property type="term" value="F:hydrolase activity"/>
    <property type="evidence" value="ECO:0007669"/>
    <property type="project" value="UniProtKB-KW"/>
</dbReference>
<dbReference type="Gene3D" id="3.40.50.1110">
    <property type="entry name" value="SGNH hydrolase"/>
    <property type="match status" value="1"/>
</dbReference>
<gene>
    <name evidence="2" type="ORF">M4V62_41945</name>
</gene>
<dbReference type="Pfam" id="PF13472">
    <property type="entry name" value="Lipase_GDSL_2"/>
    <property type="match status" value="1"/>
</dbReference>
<dbReference type="SUPFAM" id="SSF52266">
    <property type="entry name" value="SGNH hydrolase"/>
    <property type="match status" value="1"/>
</dbReference>
<evidence type="ECO:0000313" key="3">
    <source>
        <dbReference type="Proteomes" id="UP000829992"/>
    </source>
</evidence>
<organism evidence="2 3">
    <name type="scientific">Streptomyces durmitorensis</name>
    <dbReference type="NCBI Taxonomy" id="319947"/>
    <lineage>
        <taxon>Bacteria</taxon>
        <taxon>Bacillati</taxon>
        <taxon>Actinomycetota</taxon>
        <taxon>Actinomycetes</taxon>
        <taxon>Kitasatosporales</taxon>
        <taxon>Streptomycetaceae</taxon>
        <taxon>Streptomyces</taxon>
    </lineage>
</organism>
<dbReference type="InterPro" id="IPR036514">
    <property type="entry name" value="SGNH_hydro_sf"/>
</dbReference>
<keyword evidence="3" id="KW-1185">Reference proteome</keyword>
<name>A0ABY4Q5X6_9ACTN</name>
<dbReference type="RefSeq" id="WP_249592449.1">
    <property type="nucleotide sequence ID" value="NZ_BAAAQL010000053.1"/>
</dbReference>
<feature type="domain" description="SGNH hydrolase-type esterase" evidence="1">
    <location>
        <begin position="55"/>
        <end position="232"/>
    </location>
</feature>
<keyword evidence="2" id="KW-0378">Hydrolase</keyword>
<dbReference type="Proteomes" id="UP000829992">
    <property type="component" value="Chromosome"/>
</dbReference>
<accession>A0ABY4Q5X6</accession>
<evidence type="ECO:0000259" key="1">
    <source>
        <dbReference type="Pfam" id="PF13472"/>
    </source>
</evidence>
<proteinExistence type="predicted"/>
<protein>
    <submittedName>
        <fullName evidence="2">SGNH/GDSL hydrolase family protein</fullName>
    </submittedName>
</protein>
<reference evidence="2 3" key="1">
    <citation type="submission" date="2022-05" db="EMBL/GenBank/DDBJ databases">
        <authorList>
            <person name="Zhou X."/>
            <person name="Li K."/>
            <person name="Man Y."/>
        </authorList>
    </citation>
    <scope>NUCLEOTIDE SEQUENCE [LARGE SCALE GENOMIC DNA]</scope>
    <source>
        <strain evidence="2 3">MS405</strain>
    </source>
</reference>